<feature type="compositionally biased region" description="Basic residues" evidence="1">
    <location>
        <begin position="35"/>
        <end position="44"/>
    </location>
</feature>
<evidence type="ECO:0000313" key="2">
    <source>
        <dbReference type="EMBL" id="CAA9457695.1"/>
    </source>
</evidence>
<feature type="compositionally biased region" description="Basic residues" evidence="1">
    <location>
        <begin position="111"/>
        <end position="124"/>
    </location>
</feature>
<feature type="non-terminal residue" evidence="2">
    <location>
        <position position="230"/>
    </location>
</feature>
<evidence type="ECO:0000256" key="1">
    <source>
        <dbReference type="SAM" id="MobiDB-lite"/>
    </source>
</evidence>
<accession>A0A6J4QX76</accession>
<feature type="region of interest" description="Disordered" evidence="1">
    <location>
        <begin position="166"/>
        <end position="230"/>
    </location>
</feature>
<gene>
    <name evidence="2" type="ORF">AVDCRST_MAG25-350</name>
</gene>
<dbReference type="EMBL" id="CADCVI010000025">
    <property type="protein sequence ID" value="CAA9457695.1"/>
    <property type="molecule type" value="Genomic_DNA"/>
</dbReference>
<dbReference type="AlphaFoldDB" id="A0A6J4QX76"/>
<feature type="compositionally biased region" description="Basic and acidic residues" evidence="1">
    <location>
        <begin position="21"/>
        <end position="34"/>
    </location>
</feature>
<name>A0A6J4QX76_9ACTN</name>
<sequence length="230" mass="25918">GTRYRYQRRCRAGRWWDRGARRGTAPREDAPDRHAGHRDRHASRRHPELRRVRQPSRAARCRGLGSRGRGACGHRRRREALRRRAGEALLEGREPGEPGLRYDQPAVLRRSAYHPRQPGRRALRRLQPARPEERARFRRRALLRLGARLGGPALRRDRARRAGIAHALGRSPGRGGDGAHDLGHDRHRGGLDPGTRPDPAGDQGGPRGEHAPRLARGPPARGRRAPVAFL</sequence>
<reference evidence="2" key="1">
    <citation type="submission" date="2020-02" db="EMBL/GenBank/DDBJ databases">
        <authorList>
            <person name="Meier V. D."/>
        </authorList>
    </citation>
    <scope>NUCLEOTIDE SEQUENCE</scope>
    <source>
        <strain evidence="2">AVDCRST_MAG25</strain>
    </source>
</reference>
<feature type="region of interest" description="Disordered" evidence="1">
    <location>
        <begin position="109"/>
        <end position="132"/>
    </location>
</feature>
<protein>
    <submittedName>
        <fullName evidence="2">Uncharacterized DUF554 membrane protein</fullName>
    </submittedName>
</protein>
<organism evidence="2">
    <name type="scientific">uncultured Rubrobacteraceae bacterium</name>
    <dbReference type="NCBI Taxonomy" id="349277"/>
    <lineage>
        <taxon>Bacteria</taxon>
        <taxon>Bacillati</taxon>
        <taxon>Actinomycetota</taxon>
        <taxon>Rubrobacteria</taxon>
        <taxon>Rubrobacterales</taxon>
        <taxon>Rubrobacteraceae</taxon>
        <taxon>environmental samples</taxon>
    </lineage>
</organism>
<feature type="compositionally biased region" description="Basic and acidic residues" evidence="1">
    <location>
        <begin position="177"/>
        <end position="190"/>
    </location>
</feature>
<proteinExistence type="predicted"/>
<feature type="non-terminal residue" evidence="2">
    <location>
        <position position="1"/>
    </location>
</feature>
<feature type="region of interest" description="Disordered" evidence="1">
    <location>
        <begin position="21"/>
        <end position="79"/>
    </location>
</feature>